<reference evidence="2 3" key="2">
    <citation type="journal article" date="2011" name="J. Bacteriol.">
        <title>Complete genome sequence of the anaerobic, halophilic alkalithermophile Natranaerobius thermophilus JW/NM-WN-LF.</title>
        <authorList>
            <person name="Zhao B."/>
            <person name="Mesbah N.M."/>
            <person name="Dalin E."/>
            <person name="Goodwin L."/>
            <person name="Nolan M."/>
            <person name="Pitluck S."/>
            <person name="Chertkov O."/>
            <person name="Brettin T.S."/>
            <person name="Han J."/>
            <person name="Larimer F.W."/>
            <person name="Land M.L."/>
            <person name="Hauser L."/>
            <person name="Kyrpides N."/>
            <person name="Wiegel J."/>
        </authorList>
    </citation>
    <scope>NUCLEOTIDE SEQUENCE [LARGE SCALE GENOMIC DNA]</scope>
    <source>
        <strain evidence="3">ATCC BAA-1301 / DSM 18059 / JW/NM-WN-LF</strain>
    </source>
</reference>
<evidence type="ECO:0000256" key="1">
    <source>
        <dbReference type="SAM" id="Phobius"/>
    </source>
</evidence>
<feature type="transmembrane region" description="Helical" evidence="1">
    <location>
        <begin position="154"/>
        <end position="176"/>
    </location>
</feature>
<dbReference type="AlphaFoldDB" id="B2A7G2"/>
<protein>
    <submittedName>
        <fullName evidence="2">Uncharacterized protein</fullName>
    </submittedName>
</protein>
<feature type="transmembrane region" description="Helical" evidence="1">
    <location>
        <begin position="125"/>
        <end position="148"/>
    </location>
</feature>
<accession>B2A7G2</accession>
<evidence type="ECO:0000313" key="2">
    <source>
        <dbReference type="EMBL" id="ACB85671.1"/>
    </source>
</evidence>
<dbReference type="KEGG" id="nth:Nther_2104"/>
<dbReference type="HOGENOM" id="CLU_1473704_0_0_9"/>
<proteinExistence type="predicted"/>
<dbReference type="Proteomes" id="UP000001683">
    <property type="component" value="Chromosome"/>
</dbReference>
<name>B2A7G2_NATTJ</name>
<evidence type="ECO:0000313" key="3">
    <source>
        <dbReference type="Proteomes" id="UP000001683"/>
    </source>
</evidence>
<dbReference type="EMBL" id="CP001034">
    <property type="protein sequence ID" value="ACB85671.1"/>
    <property type="molecule type" value="Genomic_DNA"/>
</dbReference>
<gene>
    <name evidence="2" type="ordered locus">Nther_2104</name>
</gene>
<dbReference type="RefSeq" id="WP_012448527.1">
    <property type="nucleotide sequence ID" value="NC_010718.1"/>
</dbReference>
<reference evidence="2 3" key="1">
    <citation type="submission" date="2008-04" db="EMBL/GenBank/DDBJ databases">
        <title>Complete sequence of chromosome of Natranaerobius thermophilus JW/NM-WN-LF.</title>
        <authorList>
            <consortium name="US DOE Joint Genome Institute"/>
            <person name="Copeland A."/>
            <person name="Lucas S."/>
            <person name="Lapidus A."/>
            <person name="Glavina del Rio T."/>
            <person name="Dalin E."/>
            <person name="Tice H."/>
            <person name="Bruce D."/>
            <person name="Goodwin L."/>
            <person name="Pitluck S."/>
            <person name="Chertkov O."/>
            <person name="Brettin T."/>
            <person name="Detter J.C."/>
            <person name="Han C."/>
            <person name="Kuske C.R."/>
            <person name="Schmutz J."/>
            <person name="Larimer F."/>
            <person name="Land M."/>
            <person name="Hauser L."/>
            <person name="Kyrpides N."/>
            <person name="Lykidis A."/>
            <person name="Mesbah N.M."/>
            <person name="Wiegel J."/>
        </authorList>
    </citation>
    <scope>NUCLEOTIDE SEQUENCE [LARGE SCALE GENOMIC DNA]</scope>
    <source>
        <strain evidence="3">ATCC BAA-1301 / DSM 18059 / JW/NM-WN-LF</strain>
    </source>
</reference>
<keyword evidence="1" id="KW-1133">Transmembrane helix</keyword>
<feature type="transmembrane region" description="Helical" evidence="1">
    <location>
        <begin position="51"/>
        <end position="69"/>
    </location>
</feature>
<feature type="transmembrane region" description="Helical" evidence="1">
    <location>
        <begin position="81"/>
        <end position="104"/>
    </location>
</feature>
<organism evidence="2 3">
    <name type="scientific">Natranaerobius thermophilus (strain ATCC BAA-1301 / DSM 18059 / JW/NM-WN-LF)</name>
    <dbReference type="NCBI Taxonomy" id="457570"/>
    <lineage>
        <taxon>Bacteria</taxon>
        <taxon>Bacillati</taxon>
        <taxon>Bacillota</taxon>
        <taxon>Clostridia</taxon>
        <taxon>Natranaerobiales</taxon>
        <taxon>Natranaerobiaceae</taxon>
        <taxon>Natranaerobius</taxon>
    </lineage>
</organism>
<keyword evidence="3" id="KW-1185">Reference proteome</keyword>
<sequence>MKLINMSSLKLMLPVLGIAVGLYPVVIHSVYWLVFTFIIGLLLYQGVRAGEFLYFQLTAVIFGLAYFILITTVEETGTEYFYGVLIGITIYIVLELGYIFSIVNKKFLSEDKDYQSINTKLLYPIIKRFLGVGLITILVSVLVVGISVTVNVVVISPVIDLFILITLLASILYSIYRALSYQL</sequence>
<feature type="transmembrane region" description="Helical" evidence="1">
    <location>
        <begin position="20"/>
        <end position="44"/>
    </location>
</feature>
<keyword evidence="1" id="KW-0812">Transmembrane</keyword>
<dbReference type="STRING" id="457570.Nther_2104"/>
<keyword evidence="1" id="KW-0472">Membrane</keyword>
<dbReference type="InParanoid" id="B2A7G2"/>